<sequence length="253" mass="28813">MLKYLISASLLLACLISSAQDQKKEENNKQAGKQKTVKAKTDSVINELDSSTMYIPTGVRIGTDVISIIKTFSKDDYKQFNITADIDFHKYLFNIELGHLEQSIDSYNDSASYEVKGSYLKIGPDINFLVKDPDRSALFVGLRYALSSFSDNLSFIDKSPTYGVITDKLENNNLTAHWIELTTGLKVQIAKPLWMGYTARFKVRMSNFEEEELMPNTIPGYGLAEDKVTWGFNYWIMFRIPLRKAPVPNYLKK</sequence>
<comment type="caution">
    <text evidence="2">The sequence shown here is derived from an EMBL/GenBank/DDBJ whole genome shotgun (WGS) entry which is preliminary data.</text>
</comment>
<dbReference type="Pfam" id="PF19515">
    <property type="entry name" value="DUF6048"/>
    <property type="match status" value="1"/>
</dbReference>
<feature type="chain" id="PRO_5037276037" evidence="1">
    <location>
        <begin position="20"/>
        <end position="253"/>
    </location>
</feature>
<keyword evidence="1" id="KW-0732">Signal</keyword>
<evidence type="ECO:0000256" key="1">
    <source>
        <dbReference type="SAM" id="SignalP"/>
    </source>
</evidence>
<proteinExistence type="predicted"/>
<dbReference type="EMBL" id="JAESIY010000006">
    <property type="protein sequence ID" value="MBL3657067.1"/>
    <property type="molecule type" value="Genomic_DNA"/>
</dbReference>
<dbReference type="RefSeq" id="WP_202244858.1">
    <property type="nucleotide sequence ID" value="NZ_JAESIY010000006.1"/>
</dbReference>
<organism evidence="2 3">
    <name type="scientific">Fulvivirga sediminis</name>
    <dbReference type="NCBI Taxonomy" id="2803949"/>
    <lineage>
        <taxon>Bacteria</taxon>
        <taxon>Pseudomonadati</taxon>
        <taxon>Bacteroidota</taxon>
        <taxon>Cytophagia</taxon>
        <taxon>Cytophagales</taxon>
        <taxon>Fulvivirgaceae</taxon>
        <taxon>Fulvivirga</taxon>
    </lineage>
</organism>
<accession>A0A937F8P8</accession>
<reference evidence="2" key="1">
    <citation type="submission" date="2021-01" db="EMBL/GenBank/DDBJ databases">
        <title>Fulvivirga kasyanovii gen. nov., sp nov., a novel member of the phylum Bacteroidetes isolated from seawater in a mussel farm.</title>
        <authorList>
            <person name="Zhao L.-H."/>
            <person name="Wang Z.-J."/>
        </authorList>
    </citation>
    <scope>NUCLEOTIDE SEQUENCE</scope>
    <source>
        <strain evidence="2">2943</strain>
    </source>
</reference>
<protein>
    <submittedName>
        <fullName evidence="2">Uncharacterized protein</fullName>
    </submittedName>
</protein>
<name>A0A937F8P8_9BACT</name>
<dbReference type="Proteomes" id="UP000659388">
    <property type="component" value="Unassembled WGS sequence"/>
</dbReference>
<dbReference type="AlphaFoldDB" id="A0A937F8P8"/>
<evidence type="ECO:0000313" key="3">
    <source>
        <dbReference type="Proteomes" id="UP000659388"/>
    </source>
</evidence>
<evidence type="ECO:0000313" key="2">
    <source>
        <dbReference type="EMBL" id="MBL3657067.1"/>
    </source>
</evidence>
<dbReference type="InterPro" id="IPR046111">
    <property type="entry name" value="DUF6048"/>
</dbReference>
<keyword evidence="3" id="KW-1185">Reference proteome</keyword>
<feature type="signal peptide" evidence="1">
    <location>
        <begin position="1"/>
        <end position="19"/>
    </location>
</feature>
<gene>
    <name evidence="2" type="ORF">JL102_13050</name>
</gene>